<reference evidence="1" key="1">
    <citation type="journal article" date="2014" name="Front. Microbiol.">
        <title>High frequency of phylogenetically diverse reductive dehalogenase-homologous genes in deep subseafloor sedimentary metagenomes.</title>
        <authorList>
            <person name="Kawai M."/>
            <person name="Futagami T."/>
            <person name="Toyoda A."/>
            <person name="Takaki Y."/>
            <person name="Nishi S."/>
            <person name="Hori S."/>
            <person name="Arai W."/>
            <person name="Tsubouchi T."/>
            <person name="Morono Y."/>
            <person name="Uchiyama I."/>
            <person name="Ito T."/>
            <person name="Fujiyama A."/>
            <person name="Inagaki F."/>
            <person name="Takami H."/>
        </authorList>
    </citation>
    <scope>NUCLEOTIDE SEQUENCE</scope>
    <source>
        <strain evidence="1">Expedition CK06-06</strain>
    </source>
</reference>
<gene>
    <name evidence="1" type="ORF">S01H1_19775</name>
</gene>
<protein>
    <submittedName>
        <fullName evidence="1">Uncharacterized protein</fullName>
    </submittedName>
</protein>
<proteinExistence type="predicted"/>
<sequence>VYVQDGAALRVERKEDLVPAILEILDNDSLRAKLAENRKRFVSCCAGPIDGKATQEISNLILKMIKDRSEE</sequence>
<name>X0TTZ6_9ZZZZ</name>
<feature type="non-terminal residue" evidence="1">
    <location>
        <position position="1"/>
    </location>
</feature>
<dbReference type="AlphaFoldDB" id="X0TTZ6"/>
<dbReference type="EMBL" id="BARS01010727">
    <property type="protein sequence ID" value="GAF96704.1"/>
    <property type="molecule type" value="Genomic_DNA"/>
</dbReference>
<comment type="caution">
    <text evidence="1">The sequence shown here is derived from an EMBL/GenBank/DDBJ whole genome shotgun (WGS) entry which is preliminary data.</text>
</comment>
<evidence type="ECO:0000313" key="1">
    <source>
        <dbReference type="EMBL" id="GAF96704.1"/>
    </source>
</evidence>
<organism evidence="1">
    <name type="scientific">marine sediment metagenome</name>
    <dbReference type="NCBI Taxonomy" id="412755"/>
    <lineage>
        <taxon>unclassified sequences</taxon>
        <taxon>metagenomes</taxon>
        <taxon>ecological metagenomes</taxon>
    </lineage>
</organism>
<accession>X0TTZ6</accession>